<evidence type="ECO:0000256" key="7">
    <source>
        <dbReference type="RuleBase" id="RU003879"/>
    </source>
</evidence>
<dbReference type="PANTHER" id="PTHR30558:SF3">
    <property type="entry name" value="BIOPOLYMER TRANSPORT PROTEIN EXBD-RELATED"/>
    <property type="match status" value="1"/>
</dbReference>
<keyword evidence="4 7" id="KW-0812">Transmembrane</keyword>
<comment type="subcellular location">
    <subcellularLocation>
        <location evidence="1">Cell membrane</location>
        <topology evidence="1">Single-pass membrane protein</topology>
    </subcellularLocation>
    <subcellularLocation>
        <location evidence="7">Cell membrane</location>
        <topology evidence="7">Single-pass type II membrane protein</topology>
    </subcellularLocation>
</comment>
<dbReference type="Pfam" id="PF02472">
    <property type="entry name" value="ExbD"/>
    <property type="match status" value="1"/>
</dbReference>
<dbReference type="AlphaFoldDB" id="A0A7Y9C8M3"/>
<dbReference type="GO" id="GO:0005886">
    <property type="term" value="C:plasma membrane"/>
    <property type="evidence" value="ECO:0007669"/>
    <property type="project" value="UniProtKB-SubCell"/>
</dbReference>
<evidence type="ECO:0000256" key="6">
    <source>
        <dbReference type="ARBA" id="ARBA00023136"/>
    </source>
</evidence>
<dbReference type="GO" id="GO:0015031">
    <property type="term" value="P:protein transport"/>
    <property type="evidence" value="ECO:0007669"/>
    <property type="project" value="UniProtKB-KW"/>
</dbReference>
<evidence type="ECO:0000313" key="9">
    <source>
        <dbReference type="EMBL" id="NYA72633.1"/>
    </source>
</evidence>
<protein>
    <submittedName>
        <fullName evidence="9">Biopolymer transporter ExbD</fullName>
    </submittedName>
</protein>
<keyword evidence="7" id="KW-0653">Protein transport</keyword>
<organism evidence="9 10">
    <name type="scientific">Flavobacterium agri</name>
    <dbReference type="NCBI Taxonomy" id="2743471"/>
    <lineage>
        <taxon>Bacteria</taxon>
        <taxon>Pseudomonadati</taxon>
        <taxon>Bacteroidota</taxon>
        <taxon>Flavobacteriia</taxon>
        <taxon>Flavobacteriales</taxon>
        <taxon>Flavobacteriaceae</taxon>
        <taxon>Flavobacterium</taxon>
    </lineage>
</organism>
<accession>A0A7Y9C8M3</accession>
<dbReference type="InterPro" id="IPR003400">
    <property type="entry name" value="ExbD"/>
</dbReference>
<keyword evidence="5 8" id="KW-1133">Transmembrane helix</keyword>
<evidence type="ECO:0000313" key="10">
    <source>
        <dbReference type="Proteomes" id="UP000535020"/>
    </source>
</evidence>
<keyword evidence="10" id="KW-1185">Reference proteome</keyword>
<feature type="transmembrane region" description="Helical" evidence="8">
    <location>
        <begin position="27"/>
        <end position="45"/>
    </location>
</feature>
<dbReference type="GO" id="GO:0022857">
    <property type="term" value="F:transmembrane transporter activity"/>
    <property type="evidence" value="ECO:0007669"/>
    <property type="project" value="InterPro"/>
</dbReference>
<reference evidence="9 10" key="1">
    <citation type="submission" date="2020-07" db="EMBL/GenBank/DDBJ databases">
        <authorList>
            <person name="Sun Q."/>
        </authorList>
    </citation>
    <scope>NUCLEOTIDE SEQUENCE [LARGE SCALE GENOMIC DNA]</scope>
    <source>
        <strain evidence="9 10">MAH-1</strain>
    </source>
</reference>
<gene>
    <name evidence="9" type="ORF">HZF10_17015</name>
</gene>
<dbReference type="Proteomes" id="UP000535020">
    <property type="component" value="Unassembled WGS sequence"/>
</dbReference>
<keyword evidence="3" id="KW-1003">Cell membrane</keyword>
<dbReference type="EMBL" id="JACBJI010000009">
    <property type="protein sequence ID" value="NYA72633.1"/>
    <property type="molecule type" value="Genomic_DNA"/>
</dbReference>
<keyword evidence="6 8" id="KW-0472">Membrane</keyword>
<comment type="caution">
    <text evidence="9">The sequence shown here is derived from an EMBL/GenBank/DDBJ whole genome shotgun (WGS) entry which is preliminary data.</text>
</comment>
<evidence type="ECO:0000256" key="8">
    <source>
        <dbReference type="SAM" id="Phobius"/>
    </source>
</evidence>
<evidence type="ECO:0000256" key="1">
    <source>
        <dbReference type="ARBA" id="ARBA00004162"/>
    </source>
</evidence>
<sequence length="188" mass="20967">MAELNTGDGGGKKGSKKVRSKKLNSKVDLTAMVDLAFLLITFFMLTTSLSKPQSMDLTLPDKNEDQKVDDMKVDENRTMTVLLGDNNQLKYYMGFLNQKGKPMDVVYGKDGFRKELIKRKKEVIDYSTAKGKPDQGIIVIIKPSKKSNYKNLVDILDEMAINKVAQYAIVDITPEEVAVLEGDAKPAE</sequence>
<comment type="similarity">
    <text evidence="2 7">Belongs to the ExbD/TolR family.</text>
</comment>
<evidence type="ECO:0000256" key="4">
    <source>
        <dbReference type="ARBA" id="ARBA00022692"/>
    </source>
</evidence>
<proteinExistence type="inferred from homology"/>
<name>A0A7Y9C8M3_9FLAO</name>
<keyword evidence="7" id="KW-0813">Transport</keyword>
<dbReference type="PANTHER" id="PTHR30558">
    <property type="entry name" value="EXBD MEMBRANE COMPONENT OF PMF-DRIVEN MACROMOLECULE IMPORT SYSTEM"/>
    <property type="match status" value="1"/>
</dbReference>
<evidence type="ECO:0000256" key="3">
    <source>
        <dbReference type="ARBA" id="ARBA00022475"/>
    </source>
</evidence>
<evidence type="ECO:0000256" key="5">
    <source>
        <dbReference type="ARBA" id="ARBA00022989"/>
    </source>
</evidence>
<dbReference type="RefSeq" id="WP_176007442.1">
    <property type="nucleotide sequence ID" value="NZ_JABWMI010000021.1"/>
</dbReference>
<evidence type="ECO:0000256" key="2">
    <source>
        <dbReference type="ARBA" id="ARBA00005811"/>
    </source>
</evidence>